<dbReference type="InterPro" id="IPR000477">
    <property type="entry name" value="RT_dom"/>
</dbReference>
<name>A0A8J1MUG6_XENLA</name>
<dbReference type="CDD" id="cd03714">
    <property type="entry name" value="RT_DIRS1"/>
    <property type="match status" value="1"/>
</dbReference>
<evidence type="ECO:0000256" key="5">
    <source>
        <dbReference type="SAM" id="MobiDB-lite"/>
    </source>
</evidence>
<dbReference type="PANTHER" id="PTHR33066">
    <property type="entry name" value="INTEGRASE_SAM-LIKE_N DOMAIN-CONTAINING PROTEIN"/>
    <property type="match status" value="1"/>
</dbReference>
<dbReference type="InterPro" id="IPR011010">
    <property type="entry name" value="DNA_brk_join_enz"/>
</dbReference>
<dbReference type="Gene3D" id="1.10.443.10">
    <property type="entry name" value="Intergrase catalytic core"/>
    <property type="match status" value="1"/>
</dbReference>
<dbReference type="PROSITE" id="PS50878">
    <property type="entry name" value="RT_POL"/>
    <property type="match status" value="1"/>
</dbReference>
<dbReference type="Gene3D" id="3.10.10.10">
    <property type="entry name" value="HIV Type 1 Reverse Transcriptase, subunit A, domain 1"/>
    <property type="match status" value="1"/>
</dbReference>
<dbReference type="Proteomes" id="UP000186698">
    <property type="component" value="Chromosome 4L"/>
</dbReference>
<dbReference type="SUPFAM" id="SSF56349">
    <property type="entry name" value="DNA breaking-rejoining enzymes"/>
    <property type="match status" value="1"/>
</dbReference>
<feature type="domain" description="Reverse transcriptase" evidence="6">
    <location>
        <begin position="153"/>
        <end position="335"/>
    </location>
</feature>
<dbReference type="GO" id="GO:0006310">
    <property type="term" value="P:DNA recombination"/>
    <property type="evidence" value="ECO:0007669"/>
    <property type="project" value="UniProtKB-KW"/>
</dbReference>
<dbReference type="AlphaFoldDB" id="A0A8J1MUG6"/>
<dbReference type="Pfam" id="PF00078">
    <property type="entry name" value="RVT_1"/>
    <property type="match status" value="1"/>
</dbReference>
<evidence type="ECO:0000313" key="8">
    <source>
        <dbReference type="RefSeq" id="XP_041445392.1"/>
    </source>
</evidence>
<dbReference type="SUPFAM" id="SSF56672">
    <property type="entry name" value="DNA/RNA polymerases"/>
    <property type="match status" value="1"/>
</dbReference>
<evidence type="ECO:0000259" key="6">
    <source>
        <dbReference type="PROSITE" id="PS50878"/>
    </source>
</evidence>
<protein>
    <recommendedName>
        <fullName evidence="2">ribonuclease H</fullName>
        <ecNumber evidence="2">3.1.26.4</ecNumber>
    </recommendedName>
</protein>
<gene>
    <name evidence="8" type="primary">LOC121402804</name>
</gene>
<keyword evidence="4" id="KW-0233">DNA recombination</keyword>
<accession>A0A8J1MUG6</accession>
<proteinExistence type="inferred from homology"/>
<dbReference type="InterPro" id="IPR010998">
    <property type="entry name" value="Integrase_recombinase_N"/>
</dbReference>
<dbReference type="InterPro" id="IPR013762">
    <property type="entry name" value="Integrase-like_cat_sf"/>
</dbReference>
<dbReference type="GO" id="GO:0004523">
    <property type="term" value="F:RNA-DNA hybrid ribonuclease activity"/>
    <property type="evidence" value="ECO:0007669"/>
    <property type="project" value="UniProtKB-EC"/>
</dbReference>
<feature type="compositionally biased region" description="Basic and acidic residues" evidence="5">
    <location>
        <begin position="419"/>
        <end position="441"/>
    </location>
</feature>
<keyword evidence="3" id="KW-0238">DNA-binding</keyword>
<feature type="region of interest" description="Disordered" evidence="5">
    <location>
        <begin position="409"/>
        <end position="444"/>
    </location>
</feature>
<dbReference type="InterPro" id="IPR043128">
    <property type="entry name" value="Rev_trsase/Diguanyl_cyclase"/>
</dbReference>
<organism evidence="7 8">
    <name type="scientific">Xenopus laevis</name>
    <name type="common">African clawed frog</name>
    <dbReference type="NCBI Taxonomy" id="8355"/>
    <lineage>
        <taxon>Eukaryota</taxon>
        <taxon>Metazoa</taxon>
        <taxon>Chordata</taxon>
        <taxon>Craniata</taxon>
        <taxon>Vertebrata</taxon>
        <taxon>Euteleostomi</taxon>
        <taxon>Amphibia</taxon>
        <taxon>Batrachia</taxon>
        <taxon>Anura</taxon>
        <taxon>Pipoidea</taxon>
        <taxon>Pipidae</taxon>
        <taxon>Xenopodinae</taxon>
        <taxon>Xenopus</taxon>
        <taxon>Xenopus</taxon>
    </lineage>
</organism>
<reference evidence="8" key="1">
    <citation type="submission" date="2025-08" db="UniProtKB">
        <authorList>
            <consortium name="RefSeq"/>
        </authorList>
    </citation>
    <scope>IDENTIFICATION</scope>
    <source>
        <strain evidence="8">J_2021</strain>
        <tissue evidence="8">Erythrocytes</tissue>
    </source>
</reference>
<keyword evidence="7" id="KW-1185">Reference proteome</keyword>
<evidence type="ECO:0000313" key="7">
    <source>
        <dbReference type="Proteomes" id="UP000186698"/>
    </source>
</evidence>
<evidence type="ECO:0000256" key="2">
    <source>
        <dbReference type="ARBA" id="ARBA00012180"/>
    </source>
</evidence>
<dbReference type="GeneID" id="121402804"/>
<dbReference type="OrthoDB" id="9908684at2759"/>
<feature type="compositionally biased region" description="Polar residues" evidence="5">
    <location>
        <begin position="664"/>
        <end position="678"/>
    </location>
</feature>
<dbReference type="GO" id="GO:0015074">
    <property type="term" value="P:DNA integration"/>
    <property type="evidence" value="ECO:0007669"/>
    <property type="project" value="InterPro"/>
</dbReference>
<dbReference type="KEGG" id="xla:121402804"/>
<comment type="similarity">
    <text evidence="1">Belongs to the beta type-B retroviral polymerase family. HERV class-II K(HML-2) pol subfamily.</text>
</comment>
<feature type="region of interest" description="Disordered" evidence="5">
    <location>
        <begin position="664"/>
        <end position="694"/>
    </location>
</feature>
<evidence type="ECO:0000256" key="4">
    <source>
        <dbReference type="ARBA" id="ARBA00023172"/>
    </source>
</evidence>
<evidence type="ECO:0000256" key="3">
    <source>
        <dbReference type="ARBA" id="ARBA00023125"/>
    </source>
</evidence>
<dbReference type="RefSeq" id="XP_041445392.1">
    <property type="nucleotide sequence ID" value="XM_041589458.1"/>
</dbReference>
<feature type="compositionally biased region" description="Low complexity" evidence="5">
    <location>
        <begin position="684"/>
        <end position="694"/>
    </location>
</feature>
<sequence>MCLVGKVFFFHKRGNSDVMGQELNHLRIGIFVTQGSTDLGGLKADSLHGDLLEGSHDNRQKRQLGSAPPHTEHNEIRPAQTCAVGARLALFKEVWAENIRDRWVLEIIREGYHLEFSRIPRYDVYRVSLVPKVQGAKEIVQEYMDQLLETGAVEPVPREQRRRGFYSKLFLVKKSSGAFRPVLDLRPLNQFIRCRKFKMESLTSIIAAIPPRAWLVNLDLKDAYFHVPVYGPHRKYLRFVFQEQHVQFTCLPFGLSTSPRTFSKVLVTVIALLRVKGVPAFHYLDDILLVSNSEEEAVKNRDKAIGILQLFGWVINWQKSHLVPTQKIIFLGASLDTLQGIVSLPDQKVSYIMDRVRSFQQLTRVSVKDCMSILGLFSSTIQMVRWARWHMRPLQIFFSGFRVDQSHKSEETSSYSKSGDGEPRLVVDPEKSNQRNAVDRTRLRHNYNRRLSNRLGSHVRRSVSSRAVGSLSSSFQCIGVEGNKDGSIGLLGEDNTQVGENPFRQCHGGGICTQTRRHQECAVDTRAVNYHVMGRIKPKRFSSLFCTRQNECAGGFPKQKFLGARRMVPESRCVPDHYQEIWQSRDRPHGLGSQPQVQEVLFKVPVPDIQWNRCPKSELERDVRVCLSTLSINLEGIEENRQRGDTGDCYSPILAQASLVSTSKTDVSGASNETSSYERSADAGPSSISGGVPPVSEGVEVERQRLSGIGLNKDLIELLLKSRKHSTSSQYYRVWSCFVKFAEDKGFDPRCPGASELVQFLFAGYQRRLSVSTLRGQVSALSALTERSWAEDPLVIRLFNALKRVCPIRRLGVPPWDLPLVLKVLMAAPFEPLEKASDWHVTLKALFLVAITSACRVGEIHSLSAKEPDTVVFPDKVVLRPAFEFLPKVVSQFHMNLEITLPSFCPDPKTVREQQWHTLDLVRIISHYLTRTQAWRKSERLFVIPRGPRRGCAPSKATISRWIVECIVFAYHKTGREVPRDLKAHSTRALAASWAAEARAPPDVICKAARWSSLHTFIKHYKLNVFLSQEAKFGRKVLQAVLHS</sequence>
<feature type="region of interest" description="Disordered" evidence="5">
    <location>
        <begin position="58"/>
        <end position="78"/>
    </location>
</feature>
<dbReference type="GO" id="GO:0003677">
    <property type="term" value="F:DNA binding"/>
    <property type="evidence" value="ECO:0007669"/>
    <property type="project" value="UniProtKB-KW"/>
</dbReference>
<dbReference type="PANTHER" id="PTHR33066:SF2">
    <property type="entry name" value="FILAGGRIN-2-LIKE"/>
    <property type="match status" value="1"/>
</dbReference>
<dbReference type="EC" id="3.1.26.4" evidence="2"/>
<dbReference type="InterPro" id="IPR043502">
    <property type="entry name" value="DNA/RNA_pol_sf"/>
</dbReference>
<dbReference type="Gene3D" id="1.10.150.130">
    <property type="match status" value="1"/>
</dbReference>
<evidence type="ECO:0000256" key="1">
    <source>
        <dbReference type="ARBA" id="ARBA00010879"/>
    </source>
</evidence>
<dbReference type="Gene3D" id="3.30.70.270">
    <property type="match status" value="1"/>
</dbReference>